<evidence type="ECO:0000256" key="6">
    <source>
        <dbReference type="PIRSR" id="PIRSR005096-1"/>
    </source>
</evidence>
<dbReference type="PANTHER" id="PTHR10091:SF0">
    <property type="entry name" value="GALACTOSE MUTAROTASE"/>
    <property type="match status" value="1"/>
</dbReference>
<dbReference type="EC" id="5.1.3.3" evidence="5"/>
<organism evidence="10 11">
    <name type="scientific">Paraglaciecola hydrolytica</name>
    <dbReference type="NCBI Taxonomy" id="1799789"/>
    <lineage>
        <taxon>Bacteria</taxon>
        <taxon>Pseudomonadati</taxon>
        <taxon>Pseudomonadota</taxon>
        <taxon>Gammaproteobacteria</taxon>
        <taxon>Alteromonadales</taxon>
        <taxon>Alteromonadaceae</taxon>
        <taxon>Paraglaciecola</taxon>
    </lineage>
</organism>
<dbReference type="GO" id="GO:0030246">
    <property type="term" value="F:carbohydrate binding"/>
    <property type="evidence" value="ECO:0007669"/>
    <property type="project" value="InterPro"/>
</dbReference>
<dbReference type="GO" id="GO:0004034">
    <property type="term" value="F:aldose 1-epimerase activity"/>
    <property type="evidence" value="ECO:0007669"/>
    <property type="project" value="UniProtKB-EC"/>
</dbReference>
<keyword evidence="9" id="KW-0732">Signal</keyword>
<comment type="similarity">
    <text evidence="2 5">Belongs to the aldose epimerase family.</text>
</comment>
<sequence>MSQTLLSKQHTSPLVSKTLCIRALTVALAALFLSACNPAGQSTSQTSSEKTAVTEQTMKSTKFAADSKPYGQLADGTQVDMITLSNPNGIEVDVISYGGIITRLLTPDAQGQLGDIVLGFDNLDDYVSASPYFGALIGRYGNRIANGRFELNGETYQLDTNDGANHLHGGVQGFDKKVWAMQPFTTDNSAGIVLTLLSPDGDQGYPGNLAVEVTYELTADNQLDMRFKANTDKATVVNLTQHTYFNLAGKDDILAHQMQINSATLTPVGAGLIPTGELSSVEGTPFDFRQPKAIGKDIRVEDAQLALGLGYDHNYVVKAEPSEELVLAATVSEPTTGRVLEVWSEEPSVQFYSGNFLDGSLQGKGRTFGHRSGFCLEPQHNPDSPNQPQFPTTTLLPEDTYQTRIVYRFATQ</sequence>
<feature type="binding site" evidence="8">
    <location>
        <begin position="242"/>
        <end position="244"/>
    </location>
    <ligand>
        <name>beta-D-galactose</name>
        <dbReference type="ChEBI" id="CHEBI:27667"/>
    </ligand>
</feature>
<evidence type="ECO:0000313" key="10">
    <source>
        <dbReference type="EMBL" id="KXI27136.1"/>
    </source>
</evidence>
<feature type="active site" description="Proton donor" evidence="6">
    <location>
        <position position="242"/>
    </location>
</feature>
<dbReference type="CDD" id="cd09019">
    <property type="entry name" value="galactose_mutarotase_like"/>
    <property type="match status" value="1"/>
</dbReference>
<dbReference type="Pfam" id="PF01263">
    <property type="entry name" value="Aldose_epim"/>
    <property type="match status" value="1"/>
</dbReference>
<dbReference type="PANTHER" id="PTHR10091">
    <property type="entry name" value="ALDOSE-1-EPIMERASE"/>
    <property type="match status" value="1"/>
</dbReference>
<dbReference type="STRING" id="1799789.AX660_01755"/>
<accession>A0A148KLE9</accession>
<reference evidence="11" key="1">
    <citation type="submission" date="2016-02" db="EMBL/GenBank/DDBJ databases">
        <authorList>
            <person name="Schultz-Johansen M."/>
            <person name="Glaring M.A."/>
            <person name="Bech P.K."/>
            <person name="Stougaard P."/>
        </authorList>
    </citation>
    <scope>NUCLEOTIDE SEQUENCE [LARGE SCALE GENOMIC DNA]</scope>
    <source>
        <strain evidence="11">S66</strain>
    </source>
</reference>
<feature type="active site" description="Proton acceptor" evidence="6">
    <location>
        <position position="377"/>
    </location>
</feature>
<evidence type="ECO:0000256" key="5">
    <source>
        <dbReference type="PIRNR" id="PIRNR005096"/>
    </source>
</evidence>
<feature type="signal peptide" evidence="9">
    <location>
        <begin position="1"/>
        <end position="35"/>
    </location>
</feature>
<dbReference type="EMBL" id="LSNE01000015">
    <property type="protein sequence ID" value="KXI27136.1"/>
    <property type="molecule type" value="Genomic_DNA"/>
</dbReference>
<feature type="binding site" evidence="8">
    <location>
        <begin position="142"/>
        <end position="143"/>
    </location>
    <ligand>
        <name>beta-D-galactose</name>
        <dbReference type="ChEBI" id="CHEBI:27667"/>
    </ligand>
</feature>
<dbReference type="Proteomes" id="UP000070299">
    <property type="component" value="Unassembled WGS sequence"/>
</dbReference>
<proteinExistence type="inferred from homology"/>
<keyword evidence="11" id="KW-1185">Reference proteome</keyword>
<dbReference type="GO" id="GO:0006006">
    <property type="term" value="P:glucose metabolic process"/>
    <property type="evidence" value="ECO:0007669"/>
    <property type="project" value="TreeGrafter"/>
</dbReference>
<evidence type="ECO:0000256" key="1">
    <source>
        <dbReference type="ARBA" id="ARBA00005028"/>
    </source>
</evidence>
<comment type="pathway">
    <text evidence="1 5">Carbohydrate metabolism; hexose metabolism.</text>
</comment>
<dbReference type="InterPro" id="IPR015443">
    <property type="entry name" value="Aldose_1-epimerase"/>
</dbReference>
<dbReference type="SUPFAM" id="SSF74650">
    <property type="entry name" value="Galactose mutarotase-like"/>
    <property type="match status" value="1"/>
</dbReference>
<feature type="binding site" evidence="7">
    <location>
        <position position="312"/>
    </location>
    <ligand>
        <name>beta-D-galactose</name>
        <dbReference type="ChEBI" id="CHEBI:27667"/>
    </ligand>
</feature>
<protein>
    <recommendedName>
        <fullName evidence="5">Aldose 1-epimerase</fullName>
        <ecNumber evidence="5">5.1.3.3</ecNumber>
    </recommendedName>
</protein>
<dbReference type="InterPro" id="IPR011013">
    <property type="entry name" value="Gal_mutarotase_sf_dom"/>
</dbReference>
<evidence type="ECO:0000256" key="7">
    <source>
        <dbReference type="PIRSR" id="PIRSR005096-2"/>
    </source>
</evidence>
<dbReference type="UniPathway" id="UPA00242"/>
<gene>
    <name evidence="10" type="ORF">AX660_01755</name>
</gene>
<evidence type="ECO:0000256" key="2">
    <source>
        <dbReference type="ARBA" id="ARBA00006206"/>
    </source>
</evidence>
<dbReference type="InterPro" id="IPR014718">
    <property type="entry name" value="GH-type_carb-bd"/>
</dbReference>
<dbReference type="Gene3D" id="2.70.98.10">
    <property type="match status" value="1"/>
</dbReference>
<comment type="caution">
    <text evidence="10">The sequence shown here is derived from an EMBL/GenBank/DDBJ whole genome shotgun (WGS) entry which is preliminary data.</text>
</comment>
<evidence type="ECO:0000313" key="11">
    <source>
        <dbReference type="Proteomes" id="UP000070299"/>
    </source>
</evidence>
<dbReference type="InterPro" id="IPR047215">
    <property type="entry name" value="Galactose_mutarotase-like"/>
</dbReference>
<dbReference type="AlphaFoldDB" id="A0A148KLE9"/>
<name>A0A148KLE9_9ALTE</name>
<keyword evidence="3 5" id="KW-0413">Isomerase</keyword>
<feature type="chain" id="PRO_5007550172" description="Aldose 1-epimerase" evidence="9">
    <location>
        <begin position="36"/>
        <end position="412"/>
    </location>
</feature>
<dbReference type="GO" id="GO:0005737">
    <property type="term" value="C:cytoplasm"/>
    <property type="evidence" value="ECO:0007669"/>
    <property type="project" value="TreeGrafter"/>
</dbReference>
<dbReference type="RefSeq" id="WP_201027485.1">
    <property type="nucleotide sequence ID" value="NZ_LSNE01000015.1"/>
</dbReference>
<evidence type="ECO:0000256" key="4">
    <source>
        <dbReference type="ARBA" id="ARBA00023277"/>
    </source>
</evidence>
<keyword evidence="4 5" id="KW-0119">Carbohydrate metabolism</keyword>
<comment type="catalytic activity">
    <reaction evidence="5">
        <text>alpha-D-glucose = beta-D-glucose</text>
        <dbReference type="Rhea" id="RHEA:10264"/>
        <dbReference type="ChEBI" id="CHEBI:15903"/>
        <dbReference type="ChEBI" id="CHEBI:17925"/>
        <dbReference type="EC" id="5.1.3.3"/>
    </reaction>
</comment>
<evidence type="ECO:0000256" key="9">
    <source>
        <dbReference type="SAM" id="SignalP"/>
    </source>
</evidence>
<dbReference type="GO" id="GO:0033499">
    <property type="term" value="P:galactose catabolic process via UDP-galactose, Leloir pathway"/>
    <property type="evidence" value="ECO:0007669"/>
    <property type="project" value="TreeGrafter"/>
</dbReference>
<evidence type="ECO:0000256" key="3">
    <source>
        <dbReference type="ARBA" id="ARBA00023235"/>
    </source>
</evidence>
<dbReference type="NCBIfam" id="NF008277">
    <property type="entry name" value="PRK11055.1"/>
    <property type="match status" value="1"/>
</dbReference>
<dbReference type="PIRSF" id="PIRSF005096">
    <property type="entry name" value="GALM"/>
    <property type="match status" value="1"/>
</dbReference>
<dbReference type="InterPro" id="IPR008183">
    <property type="entry name" value="Aldose_1/G6P_1-epimerase"/>
</dbReference>
<evidence type="ECO:0000256" key="8">
    <source>
        <dbReference type="PIRSR" id="PIRSR005096-3"/>
    </source>
</evidence>